<evidence type="ECO:0000313" key="3">
    <source>
        <dbReference type="EMBL" id="MVN33241.1"/>
    </source>
</evidence>
<name>A0A844RMS2_EGGLN</name>
<feature type="domain" description="Glycosyltransferase 2-like" evidence="2">
    <location>
        <begin position="11"/>
        <end position="139"/>
    </location>
</feature>
<feature type="coiled-coil region" evidence="1">
    <location>
        <begin position="336"/>
        <end position="363"/>
    </location>
</feature>
<dbReference type="InterPro" id="IPR029465">
    <property type="entry name" value="ATPgrasp_TupA"/>
</dbReference>
<accession>A0A844RMS2</accession>
<dbReference type="Gene3D" id="3.90.550.10">
    <property type="entry name" value="Spore Coat Polysaccharide Biosynthesis Protein SpsA, Chain A"/>
    <property type="match status" value="1"/>
</dbReference>
<dbReference type="InterPro" id="IPR029044">
    <property type="entry name" value="Nucleotide-diphossugar_trans"/>
</dbReference>
<proteinExistence type="predicted"/>
<reference evidence="3 4" key="1">
    <citation type="submission" date="2019-11" db="EMBL/GenBank/DDBJ databases">
        <title>Whole genome shotgun sequencing (WGS) data from Adlercreutzia equolifaciens ResAG-91, Eggerthella lenta MRI-F36, MRI-F37, MRI-F40, ResAG-49, ResAG-88, ResAG-121, ResAG-145, and Gordonibacter sp. ResAG-5, ResAG-26, ResAG-43, ResAG-50, ResAG-59.</title>
        <authorList>
            <person name="Stoll D.A."/>
            <person name="Danylec N."/>
            <person name="Franz C.M.A.P."/>
            <person name="Huch M."/>
        </authorList>
    </citation>
    <scope>NUCLEOTIDE SEQUENCE [LARGE SCALE GENOMIC DNA]</scope>
    <source>
        <strain evidence="3 4">ResAG-88</strain>
    </source>
</reference>
<dbReference type="InterPro" id="IPR001173">
    <property type="entry name" value="Glyco_trans_2-like"/>
</dbReference>
<dbReference type="CDD" id="cd00761">
    <property type="entry name" value="Glyco_tranf_GTA_type"/>
    <property type="match status" value="1"/>
</dbReference>
<dbReference type="PANTHER" id="PTHR22916">
    <property type="entry name" value="GLYCOSYLTRANSFERASE"/>
    <property type="match status" value="1"/>
</dbReference>
<comment type="caution">
    <text evidence="3">The sequence shown here is derived from an EMBL/GenBank/DDBJ whole genome shotgun (WGS) entry which is preliminary data.</text>
</comment>
<evidence type="ECO:0000313" key="4">
    <source>
        <dbReference type="Proteomes" id="UP000436429"/>
    </source>
</evidence>
<gene>
    <name evidence="3" type="ORF">GO726_08685</name>
</gene>
<keyword evidence="3" id="KW-0808">Transferase</keyword>
<evidence type="ECO:0000256" key="1">
    <source>
        <dbReference type="SAM" id="Coils"/>
    </source>
</evidence>
<dbReference type="GO" id="GO:0016758">
    <property type="term" value="F:hexosyltransferase activity"/>
    <property type="evidence" value="ECO:0007669"/>
    <property type="project" value="UniProtKB-ARBA"/>
</dbReference>
<dbReference type="Pfam" id="PF14305">
    <property type="entry name" value="ATPgrasp_TupA"/>
    <property type="match status" value="1"/>
</dbReference>
<dbReference type="Pfam" id="PF00535">
    <property type="entry name" value="Glycos_transf_2"/>
    <property type="match status" value="1"/>
</dbReference>
<organism evidence="3 4">
    <name type="scientific">Eggerthella lenta</name>
    <name type="common">Eubacterium lentum</name>
    <dbReference type="NCBI Taxonomy" id="84112"/>
    <lineage>
        <taxon>Bacteria</taxon>
        <taxon>Bacillati</taxon>
        <taxon>Actinomycetota</taxon>
        <taxon>Coriobacteriia</taxon>
        <taxon>Eggerthellales</taxon>
        <taxon>Eggerthellaceae</taxon>
        <taxon>Eggerthella</taxon>
    </lineage>
</organism>
<dbReference type="Proteomes" id="UP000436429">
    <property type="component" value="Unassembled WGS sequence"/>
</dbReference>
<dbReference type="SUPFAM" id="SSF53448">
    <property type="entry name" value="Nucleotide-diphospho-sugar transferases"/>
    <property type="match status" value="1"/>
</dbReference>
<evidence type="ECO:0000259" key="2">
    <source>
        <dbReference type="Pfam" id="PF00535"/>
    </source>
</evidence>
<protein>
    <submittedName>
        <fullName evidence="3">Glycosyltransferase</fullName>
    </submittedName>
</protein>
<sequence length="698" mass="80429">MRVGLVEPKISIIIPVYNVERYLRECLDSVVNQTLKDIEIICVNDGSTDGSPSILKDYASQDDRIVVINKCNAGYGAAMNDGLDMAKGEYIGIVESDDYILPEMYETLYETAKSREQIDIVKSNFKRFWGTGRSRKFEFVALSKKKAHYNTLLNPASDIGLLRANGLNQPGIYRKAFLSEHDIRFNESPGAAYQDNGFWFQIFAFANTAYFIDAALYFIRRDNPNSSVKNQGQAYAICLEYDHIRNTLKKKGAPHPNILEMCAVMRYVNYQWTIARIAPELRKEFIERFRDDFAQLAKTNELSRMFFTPSQWNELSWILRDPNEYYYALWFKREELDACRAKIRRLESDLAKADRKISDLRSCNSYKIGRAATFIPRAFKRAIKYTESYRISHTTTGQSASVPPSNIGSSQSYSTMIDSSTLPSLLKEWYEKNSGDTLDFDHPVTYNQKIQWLKLHDSTPIKTQLADKLLVRDWVARNIGDEHLIPLLGVWDSFDQIDFSSLPSSFVLKMNDSSGHNIVVENKGMLDIDSARLKFERWLTSSFTLQAGYEMHYKDIEPKIIAEKYLYEGKAGLTDYRLFCFDGEPFSIWVDIGSGTRNHKRDIYDLNWNLQPILVNYPNLSTQRERPAQLDTMISLARKLSKGFCHVRVDLYYVDGKIYFGEMTFTPQSGIGKWDPPEFNYLYGRMLNLPNHDPGDPA</sequence>
<dbReference type="AlphaFoldDB" id="A0A844RMS2"/>
<keyword evidence="1" id="KW-0175">Coiled coil</keyword>
<dbReference type="PANTHER" id="PTHR22916:SF3">
    <property type="entry name" value="UDP-GLCNAC:BETAGAL BETA-1,3-N-ACETYLGLUCOSAMINYLTRANSFERASE-LIKE PROTEIN 1"/>
    <property type="match status" value="1"/>
</dbReference>
<dbReference type="EMBL" id="WPOM01000014">
    <property type="protein sequence ID" value="MVN33241.1"/>
    <property type="molecule type" value="Genomic_DNA"/>
</dbReference>